<dbReference type="SUPFAM" id="SSF51735">
    <property type="entry name" value="NAD(P)-binding Rossmann-fold domains"/>
    <property type="match status" value="1"/>
</dbReference>
<dbReference type="AlphaFoldDB" id="A0A084SE34"/>
<dbReference type="PRINTS" id="PR00081">
    <property type="entry name" value="GDHRDH"/>
</dbReference>
<gene>
    <name evidence="1" type="ORF">Q664_52525</name>
</gene>
<name>A0A084SE34_9BACT</name>
<dbReference type="Gene3D" id="3.40.50.720">
    <property type="entry name" value="NAD(P)-binding Rossmann-like Domain"/>
    <property type="match status" value="1"/>
</dbReference>
<evidence type="ECO:0000313" key="1">
    <source>
        <dbReference type="EMBL" id="KFA86719.1"/>
    </source>
</evidence>
<organism evidence="1 2">
    <name type="scientific">Archangium violaceum Cb vi76</name>
    <dbReference type="NCBI Taxonomy" id="1406225"/>
    <lineage>
        <taxon>Bacteria</taxon>
        <taxon>Pseudomonadati</taxon>
        <taxon>Myxococcota</taxon>
        <taxon>Myxococcia</taxon>
        <taxon>Myxococcales</taxon>
        <taxon>Cystobacterineae</taxon>
        <taxon>Archangiaceae</taxon>
        <taxon>Archangium</taxon>
    </lineage>
</organism>
<dbReference type="EMBL" id="JPMI01000426">
    <property type="protein sequence ID" value="KFA86719.1"/>
    <property type="molecule type" value="Genomic_DNA"/>
</dbReference>
<dbReference type="RefSeq" id="WP_043414873.1">
    <property type="nucleotide sequence ID" value="NZ_JPMI01000426.1"/>
</dbReference>
<dbReference type="PANTHER" id="PTHR45458:SF1">
    <property type="entry name" value="SHORT CHAIN DEHYDROGENASE"/>
    <property type="match status" value="1"/>
</dbReference>
<protein>
    <recommendedName>
        <fullName evidence="3">Short-chain dehydrogenase</fullName>
    </recommendedName>
</protein>
<comment type="caution">
    <text evidence="1">The sequence shown here is derived from an EMBL/GenBank/DDBJ whole genome shotgun (WGS) entry which is preliminary data.</text>
</comment>
<reference evidence="1 2" key="1">
    <citation type="submission" date="2014-07" db="EMBL/GenBank/DDBJ databases">
        <title>Draft Genome Sequence of Gephyronic Acid Producer, Cystobacter violaceus Strain Cb vi76.</title>
        <authorList>
            <person name="Stevens D.C."/>
            <person name="Young J."/>
            <person name="Carmichael R."/>
            <person name="Tan J."/>
            <person name="Taylor R.E."/>
        </authorList>
    </citation>
    <scope>NUCLEOTIDE SEQUENCE [LARGE SCALE GENOMIC DNA]</scope>
    <source>
        <strain evidence="1 2">Cb vi76</strain>
    </source>
</reference>
<dbReference type="Pfam" id="PF00106">
    <property type="entry name" value="adh_short"/>
    <property type="match status" value="1"/>
</dbReference>
<dbReference type="PANTHER" id="PTHR45458">
    <property type="entry name" value="SHORT-CHAIN DEHYDROGENASE/REDUCTASE SDR"/>
    <property type="match status" value="1"/>
</dbReference>
<dbReference type="Proteomes" id="UP000028547">
    <property type="component" value="Unassembled WGS sequence"/>
</dbReference>
<accession>A0A084SE34</accession>
<dbReference type="InterPro" id="IPR002347">
    <property type="entry name" value="SDR_fam"/>
</dbReference>
<evidence type="ECO:0008006" key="3">
    <source>
        <dbReference type="Google" id="ProtNLM"/>
    </source>
</evidence>
<proteinExistence type="predicted"/>
<dbReference type="CDD" id="cd05325">
    <property type="entry name" value="carb_red_sniffer_like_SDR_c"/>
    <property type="match status" value="1"/>
</dbReference>
<dbReference type="GO" id="GO:0016616">
    <property type="term" value="F:oxidoreductase activity, acting on the CH-OH group of donors, NAD or NADP as acceptor"/>
    <property type="evidence" value="ECO:0007669"/>
    <property type="project" value="TreeGrafter"/>
</dbReference>
<evidence type="ECO:0000313" key="2">
    <source>
        <dbReference type="Proteomes" id="UP000028547"/>
    </source>
</evidence>
<dbReference type="InterPro" id="IPR036291">
    <property type="entry name" value="NAD(P)-bd_dom_sf"/>
</dbReference>
<dbReference type="InterPro" id="IPR052184">
    <property type="entry name" value="SDR_enzymes"/>
</dbReference>
<sequence>MRYAITGASRGLGLEFVRQLLNRGDTIDAGVRAPSEARQLQELVRGAEGRLRLHALDISEPKSVDAFAATVGQGEALDVLINNAGVYGKDGALTELDYESMASTFAVNTLGPLRLTAALLPALRRGSARRIIHITSQMGSIGDNGMGGSYGYRISKAAMNMAMRNMHVDLHGEGFVTISMHPGWVQTDMGGPNAPLLPEESVRGMINVIDRLKAEDGGRFFSYQGQELPW</sequence>